<reference evidence="5" key="1">
    <citation type="journal article" date="2010" name="Appl. Environ. Microbiol.">
        <title>Expanding small-molecule functional metagenomics through parallel screening of broad-host-range cosmid environmental DNA libraries in diverse proteobacteria.</title>
        <authorList>
            <person name="Craig J.W."/>
            <person name="Chang F.Y."/>
            <person name="Kim J.H."/>
            <person name="Obiajulu S.C."/>
            <person name="Brady S.F."/>
        </authorList>
    </citation>
    <scope>NUCLEOTIDE SEQUENCE</scope>
</reference>
<accession>D3W8I9</accession>
<proteinExistence type="inferred from homology"/>
<dbReference type="Gene3D" id="3.40.190.10">
    <property type="entry name" value="Periplasmic binding protein-like II"/>
    <property type="match status" value="2"/>
</dbReference>
<comment type="subcellular location">
    <subcellularLocation>
        <location evidence="1">Periplasm</location>
    </subcellularLocation>
</comment>
<keyword evidence="3" id="KW-0732">Signal</keyword>
<protein>
    <submittedName>
        <fullName evidence="5">Hypothetical taurine-binding periplasmic protein</fullName>
    </submittedName>
</protein>
<sequence length="335" mass="35991">MICKRALLAMLASAALAHAASAQQKPDKVTIGYLNLVNAQLVTKALGLHEKEMGVPIEWVKFGSGGDVNRAVAANQLSFGGVGNPPATIGIGRGLAYRGIFILNMLGPVESLVVRTSKQIEKPQDLVGKSAAAPFGSTTHYLIIAYLRGAGVDPTSVKLLDLAPSDAVAAWLRGDIDAAYVWEPSLNKMVANGGMILMDSGTMATRGYPTWDIAVVMDDFAAKYPDYVTKFVKSECAAVDFWLKKPEDTAAIISKELSLPLDDARRMMQGTGVVPCDKQLTDAYLGTSKAKGKFVDTLIATATFLTEQKRLPKVESRQSYEDFITPKYLEAALGK</sequence>
<name>D3W8I9_9ZZZZ</name>
<evidence type="ECO:0000256" key="1">
    <source>
        <dbReference type="ARBA" id="ARBA00004418"/>
    </source>
</evidence>
<dbReference type="PANTHER" id="PTHR30024:SF47">
    <property type="entry name" value="TAURINE-BINDING PERIPLASMIC PROTEIN"/>
    <property type="match status" value="1"/>
</dbReference>
<organism evidence="5">
    <name type="scientific">uncultured prokaryote AT5</name>
    <dbReference type="NCBI Taxonomy" id="672203"/>
    <lineage>
        <taxon>unclassified sequences</taxon>
        <taxon>environmental samples</taxon>
    </lineage>
</organism>
<dbReference type="InterPro" id="IPR010068">
    <property type="entry name" value="Peri-bd_TauA"/>
</dbReference>
<evidence type="ECO:0000256" key="2">
    <source>
        <dbReference type="ARBA" id="ARBA00010742"/>
    </source>
</evidence>
<evidence type="ECO:0000313" key="5">
    <source>
        <dbReference type="EMBL" id="ACX33938.1"/>
    </source>
</evidence>
<evidence type="ECO:0000256" key="3">
    <source>
        <dbReference type="ARBA" id="ARBA00022729"/>
    </source>
</evidence>
<dbReference type="SUPFAM" id="SSF53850">
    <property type="entry name" value="Periplasmic binding protein-like II"/>
    <property type="match status" value="1"/>
</dbReference>
<comment type="similarity">
    <text evidence="2">Belongs to the bacterial solute-binding protein SsuA/TauA family.</text>
</comment>
<dbReference type="CDD" id="cd13560">
    <property type="entry name" value="PBP2_taurine"/>
    <property type="match status" value="1"/>
</dbReference>
<dbReference type="AlphaFoldDB" id="D3W8I9"/>
<dbReference type="PANTHER" id="PTHR30024">
    <property type="entry name" value="ALIPHATIC SULFONATES-BINDING PROTEIN-RELATED"/>
    <property type="match status" value="1"/>
</dbReference>
<dbReference type="GO" id="GO:0042918">
    <property type="term" value="P:alkanesulfonate transmembrane transport"/>
    <property type="evidence" value="ECO:0007669"/>
    <property type="project" value="TreeGrafter"/>
</dbReference>
<feature type="domain" description="Solute-binding protein family 3/N-terminal" evidence="4">
    <location>
        <begin position="28"/>
        <end position="246"/>
    </location>
</feature>
<evidence type="ECO:0000259" key="4">
    <source>
        <dbReference type="SMART" id="SM00062"/>
    </source>
</evidence>
<dbReference type="SMART" id="SM00062">
    <property type="entry name" value="PBPb"/>
    <property type="match status" value="1"/>
</dbReference>
<dbReference type="EMBL" id="GQ869382">
    <property type="protein sequence ID" value="ACX33938.1"/>
    <property type="molecule type" value="Genomic_DNA"/>
</dbReference>
<dbReference type="InterPro" id="IPR001638">
    <property type="entry name" value="Solute-binding_3/MltF_N"/>
</dbReference>
<dbReference type="Pfam" id="PF13379">
    <property type="entry name" value="NMT1_2"/>
    <property type="match status" value="1"/>
</dbReference>